<dbReference type="SUPFAM" id="SSF52540">
    <property type="entry name" value="P-loop containing nucleoside triphosphate hydrolases"/>
    <property type="match status" value="1"/>
</dbReference>
<dbReference type="InterPro" id="IPR003439">
    <property type="entry name" value="ABC_transporter-like_ATP-bd"/>
</dbReference>
<feature type="compositionally biased region" description="Low complexity" evidence="10">
    <location>
        <begin position="75"/>
        <end position="88"/>
    </location>
</feature>
<dbReference type="PANTHER" id="PTHR42711">
    <property type="entry name" value="ABC TRANSPORTER ATP-BINDING PROTEIN"/>
    <property type="match status" value="1"/>
</dbReference>
<dbReference type="Pfam" id="PF00005">
    <property type="entry name" value="ABC_tran"/>
    <property type="match status" value="1"/>
</dbReference>
<evidence type="ECO:0000313" key="13">
    <source>
        <dbReference type="Proteomes" id="UP000602395"/>
    </source>
</evidence>
<keyword evidence="5 12" id="KW-0067">ATP-binding</keyword>
<keyword evidence="2" id="KW-0813">Transport</keyword>
<evidence type="ECO:0000256" key="7">
    <source>
        <dbReference type="ARBA" id="ARBA00023136"/>
    </source>
</evidence>
<evidence type="ECO:0000256" key="2">
    <source>
        <dbReference type="ARBA" id="ARBA00022448"/>
    </source>
</evidence>
<comment type="similarity">
    <text evidence="9">Belongs to the ABC transporter superfamily. Drug exporter-1 (DrugE1) (TC 3.A.1.105) family.</text>
</comment>
<keyword evidence="13" id="KW-1185">Reference proteome</keyword>
<protein>
    <submittedName>
        <fullName evidence="12">ATP-binding cassette domain-containing protein</fullName>
    </submittedName>
</protein>
<keyword evidence="3" id="KW-1003">Cell membrane</keyword>
<feature type="compositionally biased region" description="Pro residues" evidence="10">
    <location>
        <begin position="89"/>
        <end position="101"/>
    </location>
</feature>
<evidence type="ECO:0000256" key="1">
    <source>
        <dbReference type="ARBA" id="ARBA00004413"/>
    </source>
</evidence>
<evidence type="ECO:0000256" key="3">
    <source>
        <dbReference type="ARBA" id="ARBA00022475"/>
    </source>
</evidence>
<keyword evidence="4" id="KW-0547">Nucleotide-binding</keyword>
<feature type="compositionally biased region" description="Basic and acidic residues" evidence="10">
    <location>
        <begin position="25"/>
        <end position="55"/>
    </location>
</feature>
<comment type="subcellular location">
    <subcellularLocation>
        <location evidence="1">Cell membrane</location>
        <topology evidence="1">Peripheral membrane protein</topology>
        <orientation evidence="1">Cytoplasmic side</orientation>
    </subcellularLocation>
</comment>
<feature type="domain" description="ABC transporter" evidence="11">
    <location>
        <begin position="127"/>
        <end position="357"/>
    </location>
</feature>
<evidence type="ECO:0000313" key="12">
    <source>
        <dbReference type="EMBL" id="MBD1318794.1"/>
    </source>
</evidence>
<sequence length="451" mass="47792">MWDPLTDPLDPADLLPLDEPGDPSLWERDLHPREAITWEEFTARAESAPERRDVGPLENSNGVPSHHGDESTSSAVAAQPAAGAADPNPGRPAWPGGPAPADPHAAVSEAIQNTVTDRIPRTPEPAVAAVGLQKRFGDFVAVSDVTFSVAKGTILGLLGPNGAGKTTTVNMLCTLLKPDAGSGLVAGHDIVHQAAAVRRSIMLTGQFAALDESLTGRENLILFGRLLGLTKPTAAVRADELLTAFGLTDAARRRVREYSGGMRRRIDIACGLVTRPEVVFLDEPTTGLDPRSRQEVWQLVKSLRDQGVTTVLTTQYLEEADELADQIVVIDHGRVIARGTADELKSQIGTSVYQVTPTDPEQVPAVREALADLLADSPSPGASSPETKGRNGDQPISVSVPAPDGADTLVQIVQRTSAAGIRLSDVALRRPSLDEVFLALTEPSTTKVPVP</sequence>
<dbReference type="PANTHER" id="PTHR42711:SF19">
    <property type="entry name" value="DOXORUBICIN RESISTANCE ATP-BINDING PROTEIN DRRA"/>
    <property type="match status" value="1"/>
</dbReference>
<dbReference type="InterPro" id="IPR003593">
    <property type="entry name" value="AAA+_ATPase"/>
</dbReference>
<dbReference type="Proteomes" id="UP000602395">
    <property type="component" value="Unassembled WGS sequence"/>
</dbReference>
<evidence type="ECO:0000256" key="9">
    <source>
        <dbReference type="ARBA" id="ARBA00049985"/>
    </source>
</evidence>
<organism evidence="12 13">
    <name type="scientific">Gordonia hankookensis</name>
    <dbReference type="NCBI Taxonomy" id="589403"/>
    <lineage>
        <taxon>Bacteria</taxon>
        <taxon>Bacillati</taxon>
        <taxon>Actinomycetota</taxon>
        <taxon>Actinomycetes</taxon>
        <taxon>Mycobacteriales</taxon>
        <taxon>Gordoniaceae</taxon>
        <taxon>Gordonia</taxon>
    </lineage>
</organism>
<evidence type="ECO:0000256" key="8">
    <source>
        <dbReference type="ARBA" id="ARBA00023251"/>
    </source>
</evidence>
<comment type="caution">
    <text evidence="12">The sequence shown here is derived from an EMBL/GenBank/DDBJ whole genome shotgun (WGS) entry which is preliminary data.</text>
</comment>
<feature type="compositionally biased region" description="Low complexity" evidence="10">
    <location>
        <begin position="1"/>
        <end position="24"/>
    </location>
</feature>
<evidence type="ECO:0000256" key="4">
    <source>
        <dbReference type="ARBA" id="ARBA00022741"/>
    </source>
</evidence>
<dbReference type="SMART" id="SM00382">
    <property type="entry name" value="AAA"/>
    <property type="match status" value="1"/>
</dbReference>
<dbReference type="InterPro" id="IPR050763">
    <property type="entry name" value="ABC_transporter_ATP-binding"/>
</dbReference>
<dbReference type="EMBL" id="JACWMS010000001">
    <property type="protein sequence ID" value="MBD1318794.1"/>
    <property type="molecule type" value="Genomic_DNA"/>
</dbReference>
<evidence type="ECO:0000256" key="5">
    <source>
        <dbReference type="ARBA" id="ARBA00022840"/>
    </source>
</evidence>
<keyword evidence="7" id="KW-0472">Membrane</keyword>
<dbReference type="NCBIfam" id="TIGR01188">
    <property type="entry name" value="drrA"/>
    <property type="match status" value="1"/>
</dbReference>
<evidence type="ECO:0000256" key="10">
    <source>
        <dbReference type="SAM" id="MobiDB-lite"/>
    </source>
</evidence>
<dbReference type="Gene3D" id="3.40.50.300">
    <property type="entry name" value="P-loop containing nucleotide triphosphate hydrolases"/>
    <property type="match status" value="1"/>
</dbReference>
<keyword evidence="6" id="KW-1278">Translocase</keyword>
<feature type="region of interest" description="Disordered" evidence="10">
    <location>
        <begin position="1"/>
        <end position="104"/>
    </location>
</feature>
<accession>A0ABR7WAL6</accession>
<keyword evidence="8" id="KW-0046">Antibiotic resistance</keyword>
<evidence type="ECO:0000256" key="6">
    <source>
        <dbReference type="ARBA" id="ARBA00022967"/>
    </source>
</evidence>
<dbReference type="GO" id="GO:0005524">
    <property type="term" value="F:ATP binding"/>
    <property type="evidence" value="ECO:0007669"/>
    <property type="project" value="UniProtKB-KW"/>
</dbReference>
<feature type="region of interest" description="Disordered" evidence="10">
    <location>
        <begin position="375"/>
        <end position="403"/>
    </location>
</feature>
<dbReference type="PROSITE" id="PS00211">
    <property type="entry name" value="ABC_TRANSPORTER_1"/>
    <property type="match status" value="1"/>
</dbReference>
<proteinExistence type="inferred from homology"/>
<dbReference type="PROSITE" id="PS50893">
    <property type="entry name" value="ABC_TRANSPORTER_2"/>
    <property type="match status" value="1"/>
</dbReference>
<evidence type="ECO:0000259" key="11">
    <source>
        <dbReference type="PROSITE" id="PS50893"/>
    </source>
</evidence>
<name>A0ABR7WAL6_9ACTN</name>
<reference evidence="12 13" key="1">
    <citation type="submission" date="2020-09" db="EMBL/GenBank/DDBJ databases">
        <title>Novel species in genus Gordonia.</title>
        <authorList>
            <person name="Zhang G."/>
        </authorList>
    </citation>
    <scope>NUCLEOTIDE SEQUENCE [LARGE SCALE GENOMIC DNA]</scope>
    <source>
        <strain evidence="12 13">ON-33</strain>
    </source>
</reference>
<dbReference type="InterPro" id="IPR017871">
    <property type="entry name" value="ABC_transporter-like_CS"/>
</dbReference>
<gene>
    <name evidence="12" type="ORF">IDF66_04295</name>
</gene>
<dbReference type="InterPro" id="IPR005894">
    <property type="entry name" value="DrrA"/>
</dbReference>
<dbReference type="InterPro" id="IPR027417">
    <property type="entry name" value="P-loop_NTPase"/>
</dbReference>